<sequence>MLKIRFELSFRMGLANMVNFKFCGATPTSSTFGVSSGVRLAAARLLGGNSSKKLSFVGEKTGTSNFDGKGTYLVFNVSDAIFVSDLSSRDKDPINSIHFSNSKPVCHTVDLNAKEGPDLLIGLNSGDVYLVSSRQQLQHIGKKLIGAQHYNKDGVEHNEEGQQDEASHTEACTFLLDS</sequence>
<gene>
    <name evidence="3" type="ORF">CQW23_21469</name>
</gene>
<keyword evidence="1" id="KW-0853">WD repeat</keyword>
<organism evidence="3 4">
    <name type="scientific">Capsicum baccatum</name>
    <name type="common">Peruvian pepper</name>
    <dbReference type="NCBI Taxonomy" id="33114"/>
    <lineage>
        <taxon>Eukaryota</taxon>
        <taxon>Viridiplantae</taxon>
        <taxon>Streptophyta</taxon>
        <taxon>Embryophyta</taxon>
        <taxon>Tracheophyta</taxon>
        <taxon>Spermatophyta</taxon>
        <taxon>Magnoliopsida</taxon>
        <taxon>eudicotyledons</taxon>
        <taxon>Gunneridae</taxon>
        <taxon>Pentapetalae</taxon>
        <taxon>asterids</taxon>
        <taxon>lamiids</taxon>
        <taxon>Solanales</taxon>
        <taxon>Solanaceae</taxon>
        <taxon>Solanoideae</taxon>
        <taxon>Capsiceae</taxon>
        <taxon>Capsicum</taxon>
    </lineage>
</organism>
<keyword evidence="4" id="KW-1185">Reference proteome</keyword>
<proteinExistence type="predicted"/>
<comment type="caution">
    <text evidence="3">The sequence shown here is derived from an EMBL/GenBank/DDBJ whole genome shotgun (WGS) entry which is preliminary data.</text>
</comment>
<keyword evidence="2" id="KW-0677">Repeat</keyword>
<dbReference type="InterPro" id="IPR015943">
    <property type="entry name" value="WD40/YVTN_repeat-like_dom_sf"/>
</dbReference>
<dbReference type="PANTHER" id="PTHR14107">
    <property type="entry name" value="WD REPEAT PROTEIN"/>
    <property type="match status" value="1"/>
</dbReference>
<reference evidence="3 4" key="1">
    <citation type="journal article" date="2017" name="Genome Biol.">
        <title>New reference genome sequences of hot pepper reveal the massive evolution of plant disease-resistance genes by retroduplication.</title>
        <authorList>
            <person name="Kim S."/>
            <person name="Park J."/>
            <person name="Yeom S.I."/>
            <person name="Kim Y.M."/>
            <person name="Seo E."/>
            <person name="Kim K.T."/>
            <person name="Kim M.S."/>
            <person name="Lee J.M."/>
            <person name="Cheong K."/>
            <person name="Shin H.S."/>
            <person name="Kim S.B."/>
            <person name="Han K."/>
            <person name="Lee J."/>
            <person name="Park M."/>
            <person name="Lee H.A."/>
            <person name="Lee H.Y."/>
            <person name="Lee Y."/>
            <person name="Oh S."/>
            <person name="Lee J.H."/>
            <person name="Choi E."/>
            <person name="Choi E."/>
            <person name="Lee S.E."/>
            <person name="Jeon J."/>
            <person name="Kim H."/>
            <person name="Choi G."/>
            <person name="Song H."/>
            <person name="Lee J."/>
            <person name="Lee S.C."/>
            <person name="Kwon J.K."/>
            <person name="Lee H.Y."/>
            <person name="Koo N."/>
            <person name="Hong Y."/>
            <person name="Kim R.W."/>
            <person name="Kang W.H."/>
            <person name="Huh J.H."/>
            <person name="Kang B.C."/>
            <person name="Yang T.J."/>
            <person name="Lee Y.H."/>
            <person name="Bennetzen J.L."/>
            <person name="Choi D."/>
        </authorList>
    </citation>
    <scope>NUCLEOTIDE SEQUENCE [LARGE SCALE GENOMIC DNA]</scope>
    <source>
        <strain evidence="4">cv. PBC81</strain>
    </source>
</reference>
<protein>
    <submittedName>
        <fullName evidence="3">Uncharacterized protein</fullName>
    </submittedName>
</protein>
<dbReference type="EMBL" id="MLFT02000009">
    <property type="protein sequence ID" value="PHT37896.1"/>
    <property type="molecule type" value="Genomic_DNA"/>
</dbReference>
<accession>A0A2G2VY40</accession>
<dbReference type="STRING" id="33114.A0A2G2VY40"/>
<evidence type="ECO:0000256" key="1">
    <source>
        <dbReference type="ARBA" id="ARBA00022574"/>
    </source>
</evidence>
<dbReference type="InterPro" id="IPR051362">
    <property type="entry name" value="WD_repeat_creC_regulators"/>
</dbReference>
<evidence type="ECO:0000313" key="4">
    <source>
        <dbReference type="Proteomes" id="UP000224567"/>
    </source>
</evidence>
<dbReference type="OrthoDB" id="3367at2759"/>
<reference evidence="4" key="2">
    <citation type="journal article" date="2017" name="J. Anim. Genet.">
        <title>Multiple reference genome sequences of hot pepper reveal the massive evolution of plant disease resistance genes by retroduplication.</title>
        <authorList>
            <person name="Kim S."/>
            <person name="Park J."/>
            <person name="Yeom S.-I."/>
            <person name="Kim Y.-M."/>
            <person name="Seo E."/>
            <person name="Kim K.-T."/>
            <person name="Kim M.-S."/>
            <person name="Lee J.M."/>
            <person name="Cheong K."/>
            <person name="Shin H.-S."/>
            <person name="Kim S.-B."/>
            <person name="Han K."/>
            <person name="Lee J."/>
            <person name="Park M."/>
            <person name="Lee H.-A."/>
            <person name="Lee H.-Y."/>
            <person name="Lee Y."/>
            <person name="Oh S."/>
            <person name="Lee J.H."/>
            <person name="Choi E."/>
            <person name="Choi E."/>
            <person name="Lee S.E."/>
            <person name="Jeon J."/>
            <person name="Kim H."/>
            <person name="Choi G."/>
            <person name="Song H."/>
            <person name="Lee J."/>
            <person name="Lee S.-C."/>
            <person name="Kwon J.-K."/>
            <person name="Lee H.-Y."/>
            <person name="Koo N."/>
            <person name="Hong Y."/>
            <person name="Kim R.W."/>
            <person name="Kang W.-H."/>
            <person name="Huh J.H."/>
            <person name="Kang B.-C."/>
            <person name="Yang T.-J."/>
            <person name="Lee Y.-H."/>
            <person name="Bennetzen J.L."/>
            <person name="Choi D."/>
        </authorList>
    </citation>
    <scope>NUCLEOTIDE SEQUENCE [LARGE SCALE GENOMIC DNA]</scope>
    <source>
        <strain evidence="4">cv. PBC81</strain>
    </source>
</reference>
<dbReference type="Gene3D" id="2.130.10.10">
    <property type="entry name" value="YVTN repeat-like/Quinoprotein amine dehydrogenase"/>
    <property type="match status" value="1"/>
</dbReference>
<name>A0A2G2VY40_CAPBA</name>
<evidence type="ECO:0000313" key="3">
    <source>
        <dbReference type="EMBL" id="PHT37896.1"/>
    </source>
</evidence>
<dbReference type="PANTHER" id="PTHR14107:SF16">
    <property type="entry name" value="AT02583P"/>
    <property type="match status" value="1"/>
</dbReference>
<dbReference type="Proteomes" id="UP000224567">
    <property type="component" value="Unassembled WGS sequence"/>
</dbReference>
<dbReference type="AlphaFoldDB" id="A0A2G2VY40"/>
<evidence type="ECO:0000256" key="2">
    <source>
        <dbReference type="ARBA" id="ARBA00022737"/>
    </source>
</evidence>